<sequence>MAQIAASHAEDLRKMTESKLGTLSLVLQHVYSNRGDASLSDYTRNVTDFQEVLEYAKDMPLNTPILFPQRLNATTQAPKVAKYHWTTDYESSILYNPPTAKDDLGSLSYVSDDAMDVAPPQTPPYKSMLPTHTEADLRRGDLVPGPPSPWEPMSELDAAAVLQLTIKDSKDRGEGPSAPPLPPAPASASQAAPPPALASTVESFIPPYLDLRLYQSIFAEEYQQTSVAMKSAIGVTHPALDLFYQMNCLKSNIARIDGEIEALSFLRCASVMQLASLHNRYESDSHLPDPPPLLPTVPTPTPSPTKKVPKEIKETKETPKEPKEKKPKLAKTKAPSSKVIAEGSSKAKAKETVPKTRAKATREASETKTRAKTQAAPATETTKGKGKQRATTKPKEVVEKKEIVEEPVKEPEVEKKKEVAEELAKEEGEALSWGDEDIEMEETGAAGEDKLVEEEEYIAEEEEETN</sequence>
<accession>A0A9W8IRV4</accession>
<comment type="caution">
    <text evidence="2">The sequence shown here is derived from an EMBL/GenBank/DDBJ whole genome shotgun (WGS) entry which is preliminary data.</text>
</comment>
<feature type="non-terminal residue" evidence="2">
    <location>
        <position position="466"/>
    </location>
</feature>
<feature type="compositionally biased region" description="Basic and acidic residues" evidence="1">
    <location>
        <begin position="393"/>
        <end position="428"/>
    </location>
</feature>
<evidence type="ECO:0000313" key="3">
    <source>
        <dbReference type="Proteomes" id="UP001140091"/>
    </source>
</evidence>
<evidence type="ECO:0000313" key="2">
    <source>
        <dbReference type="EMBL" id="KAJ2920674.1"/>
    </source>
</evidence>
<feature type="compositionally biased region" description="Acidic residues" evidence="1">
    <location>
        <begin position="451"/>
        <end position="466"/>
    </location>
</feature>
<organism evidence="2 3">
    <name type="scientific">Candolleomyces eurysporus</name>
    <dbReference type="NCBI Taxonomy" id="2828524"/>
    <lineage>
        <taxon>Eukaryota</taxon>
        <taxon>Fungi</taxon>
        <taxon>Dikarya</taxon>
        <taxon>Basidiomycota</taxon>
        <taxon>Agaricomycotina</taxon>
        <taxon>Agaricomycetes</taxon>
        <taxon>Agaricomycetidae</taxon>
        <taxon>Agaricales</taxon>
        <taxon>Agaricineae</taxon>
        <taxon>Psathyrellaceae</taxon>
        <taxon>Candolleomyces</taxon>
    </lineage>
</organism>
<feature type="compositionally biased region" description="Basic and acidic residues" evidence="1">
    <location>
        <begin position="308"/>
        <end position="324"/>
    </location>
</feature>
<dbReference type="EMBL" id="JANBPK010001809">
    <property type="protein sequence ID" value="KAJ2920674.1"/>
    <property type="molecule type" value="Genomic_DNA"/>
</dbReference>
<feature type="region of interest" description="Disordered" evidence="1">
    <location>
        <begin position="169"/>
        <end position="195"/>
    </location>
</feature>
<gene>
    <name evidence="2" type="ORF">H1R20_g16420</name>
</gene>
<evidence type="ECO:0000256" key="1">
    <source>
        <dbReference type="SAM" id="MobiDB-lite"/>
    </source>
</evidence>
<protein>
    <submittedName>
        <fullName evidence="2">Uncharacterized protein</fullName>
    </submittedName>
</protein>
<dbReference type="AlphaFoldDB" id="A0A9W8IRV4"/>
<keyword evidence="3" id="KW-1185">Reference proteome</keyword>
<dbReference type="Proteomes" id="UP001140091">
    <property type="component" value="Unassembled WGS sequence"/>
</dbReference>
<name>A0A9W8IRV4_9AGAR</name>
<feature type="region of interest" description="Disordered" evidence="1">
    <location>
        <begin position="281"/>
        <end position="466"/>
    </location>
</feature>
<proteinExistence type="predicted"/>
<reference evidence="2" key="1">
    <citation type="submission" date="2022-06" db="EMBL/GenBank/DDBJ databases">
        <title>Genome Sequence of Candolleomyces eurysporus.</title>
        <authorList>
            <person name="Buettner E."/>
        </authorList>
    </citation>
    <scope>NUCLEOTIDE SEQUENCE</scope>
    <source>
        <strain evidence="2">VTCC 930004</strain>
    </source>
</reference>
<feature type="compositionally biased region" description="Basic and acidic residues" evidence="1">
    <location>
        <begin position="348"/>
        <end position="369"/>
    </location>
</feature>
<feature type="compositionally biased region" description="Pro residues" evidence="1">
    <location>
        <begin position="288"/>
        <end position="303"/>
    </location>
</feature>